<organism evidence="3 4">
    <name type="scientific">Colocasia esculenta</name>
    <name type="common">Wild taro</name>
    <name type="synonym">Arum esculentum</name>
    <dbReference type="NCBI Taxonomy" id="4460"/>
    <lineage>
        <taxon>Eukaryota</taxon>
        <taxon>Viridiplantae</taxon>
        <taxon>Streptophyta</taxon>
        <taxon>Embryophyta</taxon>
        <taxon>Tracheophyta</taxon>
        <taxon>Spermatophyta</taxon>
        <taxon>Magnoliopsida</taxon>
        <taxon>Liliopsida</taxon>
        <taxon>Araceae</taxon>
        <taxon>Aroideae</taxon>
        <taxon>Colocasieae</taxon>
        <taxon>Colocasia</taxon>
    </lineage>
</organism>
<dbReference type="AlphaFoldDB" id="A0A843XM52"/>
<proteinExistence type="predicted"/>
<keyword evidence="2" id="KW-0472">Membrane</keyword>
<dbReference type="OrthoDB" id="674685at2759"/>
<dbReference type="Proteomes" id="UP000652761">
    <property type="component" value="Unassembled WGS sequence"/>
</dbReference>
<evidence type="ECO:0000256" key="1">
    <source>
        <dbReference type="SAM" id="MobiDB-lite"/>
    </source>
</evidence>
<dbReference type="EMBL" id="NMUH01009789">
    <property type="protein sequence ID" value="MQM20406.1"/>
    <property type="molecule type" value="Genomic_DNA"/>
</dbReference>
<name>A0A843XM52_COLES</name>
<dbReference type="PANTHER" id="PTHR33237:SF31">
    <property type="entry name" value="F2P16.13 PROTEIN"/>
    <property type="match status" value="1"/>
</dbReference>
<sequence length="161" mass="17472">MARASHGFLPIGGMAEGLSGTAVALLPVAAAVFFMAALVAFLCASSQTSLHRKSTKAEKKGRLPTTCTPPPPRPQVAAPPMEPETMKGECRKLVSSLSSIGIRALQVAKTMSWKKRQVEEEEEEENLVWKKRILMGGKCQPLNFSGKIEYDCRGKQVKGFP</sequence>
<keyword evidence="2" id="KW-1133">Transmembrane helix</keyword>
<accession>A0A843XM52</accession>
<protein>
    <submittedName>
        <fullName evidence="3">Uncharacterized protein</fullName>
    </submittedName>
</protein>
<evidence type="ECO:0000256" key="2">
    <source>
        <dbReference type="SAM" id="Phobius"/>
    </source>
</evidence>
<dbReference type="PANTHER" id="PTHR33237">
    <property type="entry name" value="F2P16.13 PROTEIN-RELATED"/>
    <property type="match status" value="1"/>
</dbReference>
<comment type="caution">
    <text evidence="3">The sequence shown here is derived from an EMBL/GenBank/DDBJ whole genome shotgun (WGS) entry which is preliminary data.</text>
</comment>
<keyword evidence="2" id="KW-0812">Transmembrane</keyword>
<gene>
    <name evidence="3" type="ORF">Taro_053424</name>
</gene>
<evidence type="ECO:0000313" key="4">
    <source>
        <dbReference type="Proteomes" id="UP000652761"/>
    </source>
</evidence>
<evidence type="ECO:0000313" key="3">
    <source>
        <dbReference type="EMBL" id="MQM20406.1"/>
    </source>
</evidence>
<reference evidence="3" key="1">
    <citation type="submission" date="2017-07" db="EMBL/GenBank/DDBJ databases">
        <title>Taro Niue Genome Assembly and Annotation.</title>
        <authorList>
            <person name="Atibalentja N."/>
            <person name="Keating K."/>
            <person name="Fields C.J."/>
        </authorList>
    </citation>
    <scope>NUCLEOTIDE SEQUENCE</scope>
    <source>
        <strain evidence="3">Niue_2</strain>
        <tissue evidence="3">Leaf</tissue>
    </source>
</reference>
<keyword evidence="4" id="KW-1185">Reference proteome</keyword>
<feature type="transmembrane region" description="Helical" evidence="2">
    <location>
        <begin position="20"/>
        <end position="44"/>
    </location>
</feature>
<feature type="region of interest" description="Disordered" evidence="1">
    <location>
        <begin position="53"/>
        <end position="85"/>
    </location>
</feature>